<dbReference type="Gene3D" id="3.40.30.10">
    <property type="entry name" value="Glutaredoxin"/>
    <property type="match status" value="1"/>
</dbReference>
<name>A0A939E001_9CORY</name>
<dbReference type="Proteomes" id="UP000664332">
    <property type="component" value="Unassembled WGS sequence"/>
</dbReference>
<evidence type="ECO:0000313" key="2">
    <source>
        <dbReference type="Proteomes" id="UP000664332"/>
    </source>
</evidence>
<reference evidence="1" key="1">
    <citation type="submission" date="2021-03" db="EMBL/GenBank/DDBJ databases">
        <authorList>
            <person name="Sun Q."/>
        </authorList>
    </citation>
    <scope>NUCLEOTIDE SEQUENCE</scope>
    <source>
        <strain evidence="1">CCM 8862</strain>
    </source>
</reference>
<dbReference type="EMBL" id="JAFLEQ010000008">
    <property type="protein sequence ID" value="MBN9644158.1"/>
    <property type="molecule type" value="Genomic_DNA"/>
</dbReference>
<dbReference type="InterPro" id="IPR053977">
    <property type="entry name" value="Rv2466c-like"/>
</dbReference>
<comment type="caution">
    <text evidence="1">The sequence shown here is derived from an EMBL/GenBank/DDBJ whole genome shotgun (WGS) entry which is preliminary data.</text>
</comment>
<proteinExistence type="predicted"/>
<protein>
    <submittedName>
        <fullName evidence="1">DsbA family protein</fullName>
    </submittedName>
</protein>
<dbReference type="InterPro" id="IPR036249">
    <property type="entry name" value="Thioredoxin-like_sf"/>
</dbReference>
<organism evidence="1 2">
    <name type="scientific">Corynebacterium mendelii</name>
    <dbReference type="NCBI Taxonomy" id="2765362"/>
    <lineage>
        <taxon>Bacteria</taxon>
        <taxon>Bacillati</taxon>
        <taxon>Actinomycetota</taxon>
        <taxon>Actinomycetes</taxon>
        <taxon>Mycobacteriales</taxon>
        <taxon>Corynebacteriaceae</taxon>
        <taxon>Corynebacterium</taxon>
    </lineage>
</organism>
<keyword evidence="2" id="KW-1185">Reference proteome</keyword>
<evidence type="ECO:0000313" key="1">
    <source>
        <dbReference type="EMBL" id="MBN9644158.1"/>
    </source>
</evidence>
<dbReference type="RefSeq" id="WP_207119127.1">
    <property type="nucleotide sequence ID" value="NZ_JAFLEQ010000008.1"/>
</dbReference>
<gene>
    <name evidence="1" type="ORF">JZY06_05940</name>
</gene>
<dbReference type="SUPFAM" id="SSF52833">
    <property type="entry name" value="Thioredoxin-like"/>
    <property type="match status" value="1"/>
</dbReference>
<accession>A0A939E001</accession>
<dbReference type="AlphaFoldDB" id="A0A939E001"/>
<sequence>MSEKVTFWFDVSCPYCWITSRWIKEVEKVRDIDIDWIPMSLYVLNEGRDLPDNYRRHIDSTIYPARIFAWVKKNRPEKIDALYTALGTLVHTDGKGSPDSWEHNRDLVSDALAECGLDVELIDIADDEAIDDTLKAYHATAMDEVGDDVGTPVVKVGGTAFFGPVLTRIPRGEQAGKIFDGALLLGSYDHFFELKRSRSESPVFD</sequence>
<dbReference type="Pfam" id="PF22234">
    <property type="entry name" value="Rv2466c-like"/>
    <property type="match status" value="1"/>
</dbReference>
<dbReference type="CDD" id="cd02972">
    <property type="entry name" value="DsbA_family"/>
    <property type="match status" value="1"/>
</dbReference>